<evidence type="ECO:0000313" key="1">
    <source>
        <dbReference type="EMBL" id="GAE28341.1"/>
    </source>
</evidence>
<reference evidence="1" key="1">
    <citation type="journal article" date="2014" name="Genome Announc.">
        <title>Draft Genome Sequences of Three Alkaliphilic Bacillus Strains, Bacillus wakoensis JCM 9140T, Bacillus akibai JCM 9157T, and Bacillus hemicellulosilyticus JCM 9152T.</title>
        <authorList>
            <person name="Yuki M."/>
            <person name="Oshima K."/>
            <person name="Suda W."/>
            <person name="Oshida Y."/>
            <person name="Kitamura K."/>
            <person name="Iida T."/>
            <person name="Hattori M."/>
            <person name="Ohkuma M."/>
        </authorList>
    </citation>
    <scope>NUCLEOTIDE SEQUENCE [LARGE SCALE GENOMIC DNA]</scope>
    <source>
        <strain evidence="1">JCM 9140</strain>
    </source>
</reference>
<gene>
    <name evidence="1" type="ORF">JCM9140_4561</name>
</gene>
<organism evidence="1 2">
    <name type="scientific">Halalkalibacter wakoensis JCM 9140</name>
    <dbReference type="NCBI Taxonomy" id="1236970"/>
    <lineage>
        <taxon>Bacteria</taxon>
        <taxon>Bacillati</taxon>
        <taxon>Bacillota</taxon>
        <taxon>Bacilli</taxon>
        <taxon>Bacillales</taxon>
        <taxon>Bacillaceae</taxon>
        <taxon>Halalkalibacter</taxon>
    </lineage>
</organism>
<keyword evidence="2" id="KW-1185">Reference proteome</keyword>
<protein>
    <submittedName>
        <fullName evidence="1">Uncharacterized protein</fullName>
    </submittedName>
</protein>
<dbReference type="EMBL" id="BAUT01000097">
    <property type="protein sequence ID" value="GAE28341.1"/>
    <property type="molecule type" value="Genomic_DNA"/>
</dbReference>
<accession>W4Q8E7</accession>
<evidence type="ECO:0000313" key="2">
    <source>
        <dbReference type="Proteomes" id="UP000018890"/>
    </source>
</evidence>
<dbReference type="Proteomes" id="UP000018890">
    <property type="component" value="Unassembled WGS sequence"/>
</dbReference>
<dbReference type="AlphaFoldDB" id="W4Q8E7"/>
<sequence length="54" mass="6415">MLREQIGNVLCRYRKKHKIYHHLAVFLFDHNHALPFTRGAMFSIAQIPLIKVKL</sequence>
<proteinExistence type="predicted"/>
<comment type="caution">
    <text evidence="1">The sequence shown here is derived from an EMBL/GenBank/DDBJ whole genome shotgun (WGS) entry which is preliminary data.</text>
</comment>
<name>W4Q8E7_9BACI</name>